<feature type="binding site" evidence="3">
    <location>
        <position position="148"/>
    </location>
    <ligand>
        <name>a divalent metal cation</name>
        <dbReference type="ChEBI" id="CHEBI:60240"/>
    </ligand>
</feature>
<evidence type="ECO:0000313" key="6">
    <source>
        <dbReference type="Proteomes" id="UP000494115"/>
    </source>
</evidence>
<keyword evidence="5" id="KW-0378">Hydrolase</keyword>
<feature type="active site" description="Proton donor/acceptor" evidence="2">
    <location>
        <position position="197"/>
    </location>
</feature>
<name>A0A6S7ATL8_9BURK</name>
<feature type="binding site" evidence="3">
    <location>
        <position position="197"/>
    </location>
    <ligand>
        <name>a divalent metal cation</name>
        <dbReference type="ChEBI" id="CHEBI:60240"/>
    </ligand>
</feature>
<dbReference type="AlphaFoldDB" id="A0A6S7ATL8"/>
<protein>
    <submittedName>
        <fullName evidence="5">L-arabinolactonase</fullName>
        <ecNumber evidence="5">3.1.1.15</ecNumber>
    </submittedName>
</protein>
<dbReference type="GO" id="GO:0005509">
    <property type="term" value="F:calcium ion binding"/>
    <property type="evidence" value="ECO:0007669"/>
    <property type="project" value="TreeGrafter"/>
</dbReference>
<evidence type="ECO:0000259" key="4">
    <source>
        <dbReference type="Pfam" id="PF08450"/>
    </source>
</evidence>
<organism evidence="5 6">
    <name type="scientific">Pararobbsia alpina</name>
    <dbReference type="NCBI Taxonomy" id="621374"/>
    <lineage>
        <taxon>Bacteria</taxon>
        <taxon>Pseudomonadati</taxon>
        <taxon>Pseudomonadota</taxon>
        <taxon>Betaproteobacteria</taxon>
        <taxon>Burkholderiales</taxon>
        <taxon>Burkholderiaceae</taxon>
        <taxon>Pararobbsia</taxon>
    </lineage>
</organism>
<dbReference type="EMBL" id="CADIKM010000001">
    <property type="protein sequence ID" value="CAB3777365.1"/>
    <property type="molecule type" value="Genomic_DNA"/>
</dbReference>
<dbReference type="EC" id="3.1.1.15" evidence="5"/>
<feature type="domain" description="SMP-30/Gluconolactonase/LRE-like region" evidence="4">
    <location>
        <begin position="13"/>
        <end position="256"/>
    </location>
</feature>
<dbReference type="Gene3D" id="2.120.10.30">
    <property type="entry name" value="TolB, C-terminal domain"/>
    <property type="match status" value="1"/>
</dbReference>
<dbReference type="PANTHER" id="PTHR10907">
    <property type="entry name" value="REGUCALCIN"/>
    <property type="match status" value="1"/>
</dbReference>
<reference evidence="5 6" key="1">
    <citation type="submission" date="2020-04" db="EMBL/GenBank/DDBJ databases">
        <authorList>
            <person name="De Canck E."/>
        </authorList>
    </citation>
    <scope>NUCLEOTIDE SEQUENCE [LARGE SCALE GENOMIC DNA]</scope>
    <source>
        <strain evidence="5 6">LMG 28138</strain>
    </source>
</reference>
<keyword evidence="3" id="KW-0862">Zinc</keyword>
<evidence type="ECO:0000256" key="3">
    <source>
        <dbReference type="PIRSR" id="PIRSR605511-2"/>
    </source>
</evidence>
<dbReference type="RefSeq" id="WP_246256878.1">
    <property type="nucleotide sequence ID" value="NZ_CADIKM010000001.1"/>
</dbReference>
<keyword evidence="6" id="KW-1185">Reference proteome</keyword>
<feature type="binding site" evidence="3">
    <location>
        <position position="98"/>
    </location>
    <ligand>
        <name>substrate</name>
    </ligand>
</feature>
<comment type="cofactor">
    <cofactor evidence="3">
        <name>Zn(2+)</name>
        <dbReference type="ChEBI" id="CHEBI:29105"/>
    </cofactor>
    <text evidence="3">Binds 1 divalent metal cation per subunit.</text>
</comment>
<dbReference type="PRINTS" id="PR01790">
    <property type="entry name" value="SMP30FAMILY"/>
</dbReference>
<feature type="binding site" evidence="3">
    <location>
        <position position="15"/>
    </location>
    <ligand>
        <name>a divalent metal cation</name>
        <dbReference type="ChEBI" id="CHEBI:60240"/>
    </ligand>
</feature>
<accession>A0A6S7ATL8</accession>
<comment type="similarity">
    <text evidence="1">Belongs to the SMP-30/CGR1 family.</text>
</comment>
<proteinExistence type="inferred from homology"/>
<dbReference type="GO" id="GO:0019853">
    <property type="term" value="P:L-ascorbic acid biosynthetic process"/>
    <property type="evidence" value="ECO:0007669"/>
    <property type="project" value="TreeGrafter"/>
</dbReference>
<dbReference type="SUPFAM" id="SSF63829">
    <property type="entry name" value="Calcium-dependent phosphotriesterase"/>
    <property type="match status" value="1"/>
</dbReference>
<dbReference type="Pfam" id="PF08450">
    <property type="entry name" value="SGL"/>
    <property type="match status" value="1"/>
</dbReference>
<dbReference type="InterPro" id="IPR013658">
    <property type="entry name" value="SGL"/>
</dbReference>
<dbReference type="InterPro" id="IPR011042">
    <property type="entry name" value="6-blade_b-propeller_TolB-like"/>
</dbReference>
<evidence type="ECO:0000256" key="1">
    <source>
        <dbReference type="ARBA" id="ARBA00008853"/>
    </source>
</evidence>
<dbReference type="GO" id="GO:0004341">
    <property type="term" value="F:gluconolactonase activity"/>
    <property type="evidence" value="ECO:0007669"/>
    <property type="project" value="TreeGrafter"/>
</dbReference>
<dbReference type="Proteomes" id="UP000494115">
    <property type="component" value="Unassembled WGS sequence"/>
</dbReference>
<gene>
    <name evidence="5" type="primary">araB_1</name>
    <name evidence="5" type="ORF">LMG28138_00362</name>
</gene>
<evidence type="ECO:0000313" key="5">
    <source>
        <dbReference type="EMBL" id="CAB3777365.1"/>
    </source>
</evidence>
<dbReference type="PANTHER" id="PTHR10907:SF47">
    <property type="entry name" value="REGUCALCIN"/>
    <property type="match status" value="1"/>
</dbReference>
<keyword evidence="3" id="KW-0479">Metal-binding</keyword>
<dbReference type="InterPro" id="IPR005511">
    <property type="entry name" value="SMP-30"/>
</dbReference>
<sequence>MNAELLLDTKCTLGEGPIWEPREQLVYFTDIEQSVLHRYDSASRELSTLPMPERLATYASCADARYLVLGLASRLAFYEIATGKVSTIAEIEAGMATRLNDGRLDREGRFVFGTKDESGEHKTQCAFYRLNADLSVERLPLPLCEISNSLAFSPDGRTMYYCDTPTRTIRVCDYAVDGTIGNNREFVALSDATGSPDGSAIDAQGNLWNSQWGGRRVVCYDPRGRELHRIDVPALQPSCPVFGGADFGTLYLTTARENMSEAQLAAEPTAGGLYRVDMAAAVVHGLPDTPFAGRPANAF</sequence>
<evidence type="ECO:0000256" key="2">
    <source>
        <dbReference type="PIRSR" id="PIRSR605511-1"/>
    </source>
</evidence>
<feature type="binding site" evidence="3">
    <location>
        <position position="100"/>
    </location>
    <ligand>
        <name>substrate</name>
    </ligand>
</feature>
<dbReference type="GO" id="GO:0050021">
    <property type="term" value="F:L-arabinonolactonase activity"/>
    <property type="evidence" value="ECO:0007669"/>
    <property type="project" value="UniProtKB-EC"/>
</dbReference>